<name>A0A8J4BNA2_9CHLO</name>
<comment type="caution">
    <text evidence="1">The sequence shown here is derived from an EMBL/GenBank/DDBJ whole genome shotgun (WGS) entry which is preliminary data.</text>
</comment>
<dbReference type="AlphaFoldDB" id="A0A8J4BNA2"/>
<dbReference type="Proteomes" id="UP000747399">
    <property type="component" value="Unassembled WGS sequence"/>
</dbReference>
<gene>
    <name evidence="1" type="ORF">Vafri_19022</name>
</gene>
<protein>
    <submittedName>
        <fullName evidence="1">Uncharacterized protein</fullName>
    </submittedName>
</protein>
<keyword evidence="2" id="KW-1185">Reference proteome</keyword>
<proteinExistence type="predicted"/>
<sequence length="102" mass="11594">MSGASAVKEALWFRHLSRVFKLNVPSVPIKCDNQAALKMINNPITSGRAKHIDVQHHFIRERAARGEVLFQYVKSVEMVADTLTKALPLPQFNKCKYEMGLR</sequence>
<evidence type="ECO:0000313" key="2">
    <source>
        <dbReference type="Proteomes" id="UP000747399"/>
    </source>
</evidence>
<dbReference type="EMBL" id="BNCO01000075">
    <property type="protein sequence ID" value="GIL65352.1"/>
    <property type="molecule type" value="Genomic_DNA"/>
</dbReference>
<evidence type="ECO:0000313" key="1">
    <source>
        <dbReference type="EMBL" id="GIL65352.1"/>
    </source>
</evidence>
<reference evidence="1" key="1">
    <citation type="journal article" date="2021" name="Proc. Natl. Acad. Sci. U.S.A.">
        <title>Three genomes in the algal genus Volvox reveal the fate of a haploid sex-determining region after a transition to homothallism.</title>
        <authorList>
            <person name="Yamamoto K."/>
            <person name="Hamaji T."/>
            <person name="Kawai-Toyooka H."/>
            <person name="Matsuzaki R."/>
            <person name="Takahashi F."/>
            <person name="Nishimura Y."/>
            <person name="Kawachi M."/>
            <person name="Noguchi H."/>
            <person name="Minakuchi Y."/>
            <person name="Umen J.G."/>
            <person name="Toyoda A."/>
            <person name="Nozaki H."/>
        </authorList>
    </citation>
    <scope>NUCLEOTIDE SEQUENCE</scope>
    <source>
        <strain evidence="1">NIES-3780</strain>
    </source>
</reference>
<dbReference type="CDD" id="cd09272">
    <property type="entry name" value="RNase_HI_RT_Ty1"/>
    <property type="match status" value="1"/>
</dbReference>
<accession>A0A8J4BNA2</accession>
<organism evidence="1 2">
    <name type="scientific">Volvox africanus</name>
    <dbReference type="NCBI Taxonomy" id="51714"/>
    <lineage>
        <taxon>Eukaryota</taxon>
        <taxon>Viridiplantae</taxon>
        <taxon>Chlorophyta</taxon>
        <taxon>core chlorophytes</taxon>
        <taxon>Chlorophyceae</taxon>
        <taxon>CS clade</taxon>
        <taxon>Chlamydomonadales</taxon>
        <taxon>Volvocaceae</taxon>
        <taxon>Volvox</taxon>
    </lineage>
</organism>